<reference evidence="11" key="1">
    <citation type="submission" date="2017-05" db="EMBL/GenBank/DDBJ databases">
        <title>The Genome Sequence of Enterococcus sp. 9E7_DIV0242.</title>
        <authorList>
            <consortium name="The Broad Institute Genomics Platform"/>
            <consortium name="The Broad Institute Genomic Center for Infectious Diseases"/>
            <person name="Earl A."/>
            <person name="Manson A."/>
            <person name="Schwartman J."/>
            <person name="Gilmore M."/>
            <person name="Abouelleil A."/>
            <person name="Cao P."/>
            <person name="Chapman S."/>
            <person name="Cusick C."/>
            <person name="Shea T."/>
            <person name="Young S."/>
            <person name="Neafsey D."/>
            <person name="Nusbaum C."/>
            <person name="Birren B."/>
        </authorList>
    </citation>
    <scope>NUCLEOTIDE SEQUENCE [LARGE SCALE GENOMIC DNA]</scope>
    <source>
        <strain evidence="11">9E7_DIV0242</strain>
    </source>
</reference>
<evidence type="ECO:0000256" key="2">
    <source>
        <dbReference type="ARBA" id="ARBA00008133"/>
    </source>
</evidence>
<gene>
    <name evidence="12" type="ORF">A5888_002110</name>
    <name evidence="11" type="ORF">A5888_002714</name>
</gene>
<keyword evidence="4 9" id="KW-0456">Lyase</keyword>
<dbReference type="GO" id="GO:0006782">
    <property type="term" value="P:protoporphyrinogen IX biosynthetic process"/>
    <property type="evidence" value="ECO:0007669"/>
    <property type="project" value="UniProtKB-UniRule"/>
</dbReference>
<dbReference type="OrthoDB" id="2181978at2"/>
<comment type="pathway">
    <text evidence="1 9">Porphyrin-containing compound metabolism; protoporphyrin-IX biosynthesis; coproporphyrinogen-III from 5-aminolevulinate: step 3/4.</text>
</comment>
<dbReference type="GO" id="GO:0004852">
    <property type="term" value="F:uroporphyrinogen-III synthase activity"/>
    <property type="evidence" value="ECO:0007669"/>
    <property type="project" value="UniProtKB-UniRule"/>
</dbReference>
<protein>
    <recommendedName>
        <fullName evidence="7 9">Uroporphyrinogen-III synthase</fullName>
        <ecNumber evidence="3 9">4.2.1.75</ecNumber>
    </recommendedName>
</protein>
<evidence type="ECO:0000256" key="7">
    <source>
        <dbReference type="ARBA" id="ARBA00040167"/>
    </source>
</evidence>
<reference evidence="12" key="3">
    <citation type="submission" date="2024-03" db="EMBL/GenBank/DDBJ databases">
        <title>The Genome Sequence of Enterococcus sp. DIV0242b.</title>
        <authorList>
            <consortium name="The Broad Institute Genomics Platform"/>
            <consortium name="The Broad Institute Microbial Omics Core"/>
            <consortium name="The Broad Institute Genomic Center for Infectious Diseases"/>
            <person name="Earl A."/>
            <person name="Manson A."/>
            <person name="Gilmore M."/>
            <person name="Schwartman J."/>
            <person name="Shea T."/>
            <person name="Abouelleil A."/>
            <person name="Cao P."/>
            <person name="Chapman S."/>
            <person name="Cusick C."/>
            <person name="Young S."/>
            <person name="Neafsey D."/>
            <person name="Nusbaum C."/>
            <person name="Birren B."/>
        </authorList>
    </citation>
    <scope>NUCLEOTIDE SEQUENCE</scope>
    <source>
        <strain evidence="12">9E7_DIV0242</strain>
    </source>
</reference>
<reference evidence="12" key="2">
    <citation type="submission" date="2017-05" db="EMBL/GenBank/DDBJ databases">
        <authorList>
            <consortium name="The Broad Institute Genomics Platform"/>
            <consortium name="The Broad Institute Genomic Center for Infectious Diseases"/>
            <person name="Earl A."/>
            <person name="Manson A."/>
            <person name="Schwartman J."/>
            <person name="Gilmore M."/>
            <person name="Abouelleil A."/>
            <person name="Cao P."/>
            <person name="Chapman S."/>
            <person name="Cusick C."/>
            <person name="Shea T."/>
            <person name="Young S."/>
            <person name="Neafsey D."/>
            <person name="Nusbaum C."/>
            <person name="Birren B."/>
        </authorList>
    </citation>
    <scope>NUCLEOTIDE SEQUENCE</scope>
    <source>
        <strain evidence="12">9E7_DIV0242</strain>
    </source>
</reference>
<evidence type="ECO:0000313" key="13">
    <source>
        <dbReference type="Proteomes" id="UP000195141"/>
    </source>
</evidence>
<dbReference type="Proteomes" id="UP000195141">
    <property type="component" value="Chromosome"/>
</dbReference>
<dbReference type="InterPro" id="IPR036108">
    <property type="entry name" value="4pyrrol_syn_uPrphyn_synt_sf"/>
</dbReference>
<evidence type="ECO:0000256" key="9">
    <source>
        <dbReference type="RuleBase" id="RU366031"/>
    </source>
</evidence>
<evidence type="ECO:0000256" key="8">
    <source>
        <dbReference type="ARBA" id="ARBA00048617"/>
    </source>
</evidence>
<dbReference type="GO" id="GO:0006780">
    <property type="term" value="P:uroporphyrinogen III biosynthetic process"/>
    <property type="evidence" value="ECO:0007669"/>
    <property type="project" value="UniProtKB-UniRule"/>
</dbReference>
<organism evidence="11">
    <name type="scientific">Candidatus Enterococcus clewellii</name>
    <dbReference type="NCBI Taxonomy" id="1834193"/>
    <lineage>
        <taxon>Bacteria</taxon>
        <taxon>Bacillati</taxon>
        <taxon>Bacillota</taxon>
        <taxon>Bacilli</taxon>
        <taxon>Lactobacillales</taxon>
        <taxon>Enterococcaceae</taxon>
        <taxon>Enterococcus</taxon>
    </lineage>
</organism>
<evidence type="ECO:0000313" key="11">
    <source>
        <dbReference type="EMBL" id="OTP14613.1"/>
    </source>
</evidence>
<proteinExistence type="inferred from homology"/>
<dbReference type="AlphaFoldDB" id="A0A242K5B0"/>
<dbReference type="Pfam" id="PF02602">
    <property type="entry name" value="HEM4"/>
    <property type="match status" value="1"/>
</dbReference>
<keyword evidence="13" id="KW-1185">Reference proteome</keyword>
<evidence type="ECO:0000256" key="5">
    <source>
        <dbReference type="ARBA" id="ARBA00023244"/>
    </source>
</evidence>
<evidence type="ECO:0000256" key="4">
    <source>
        <dbReference type="ARBA" id="ARBA00023239"/>
    </source>
</evidence>
<dbReference type="PANTHER" id="PTHR38042:SF1">
    <property type="entry name" value="UROPORPHYRINOGEN-III SYNTHASE, CHLOROPLASTIC"/>
    <property type="match status" value="1"/>
</dbReference>
<feature type="domain" description="Tetrapyrrole biosynthesis uroporphyrinogen III synthase" evidence="10">
    <location>
        <begin position="17"/>
        <end position="224"/>
    </location>
</feature>
<dbReference type="EMBL" id="CP147247">
    <property type="protein sequence ID" value="WYJ90353.1"/>
    <property type="molecule type" value="Genomic_DNA"/>
</dbReference>
<dbReference type="RefSeq" id="WP_086349744.1">
    <property type="nucleotide sequence ID" value="NZ_CP147247.1"/>
</dbReference>
<accession>A0A242K5B0</accession>
<dbReference type="InterPro" id="IPR039793">
    <property type="entry name" value="UROS/Hem4"/>
</dbReference>
<name>A0A242K5B0_9ENTE</name>
<dbReference type="InterPro" id="IPR003754">
    <property type="entry name" value="4pyrrol_synth_uPrphyn_synth"/>
</dbReference>
<evidence type="ECO:0000256" key="6">
    <source>
        <dbReference type="ARBA" id="ARBA00037589"/>
    </source>
</evidence>
<evidence type="ECO:0000256" key="1">
    <source>
        <dbReference type="ARBA" id="ARBA00004772"/>
    </source>
</evidence>
<comment type="similarity">
    <text evidence="2 9">Belongs to the uroporphyrinogen-III synthase family.</text>
</comment>
<evidence type="ECO:0000256" key="3">
    <source>
        <dbReference type="ARBA" id="ARBA00013109"/>
    </source>
</evidence>
<evidence type="ECO:0000259" key="10">
    <source>
        <dbReference type="Pfam" id="PF02602"/>
    </source>
</evidence>
<dbReference type="Gene3D" id="3.40.50.10090">
    <property type="match status" value="2"/>
</dbReference>
<dbReference type="EC" id="4.2.1.75" evidence="3 9"/>
<dbReference type="UniPathway" id="UPA00251">
    <property type="reaction ID" value="UER00320"/>
</dbReference>
<comment type="catalytic activity">
    <reaction evidence="8 9">
        <text>hydroxymethylbilane = uroporphyrinogen III + H2O</text>
        <dbReference type="Rhea" id="RHEA:18965"/>
        <dbReference type="ChEBI" id="CHEBI:15377"/>
        <dbReference type="ChEBI" id="CHEBI:57308"/>
        <dbReference type="ChEBI" id="CHEBI:57845"/>
        <dbReference type="EC" id="4.2.1.75"/>
    </reaction>
</comment>
<dbReference type="CDD" id="cd06578">
    <property type="entry name" value="HemD"/>
    <property type="match status" value="1"/>
</dbReference>
<dbReference type="EMBL" id="NGMM01000004">
    <property type="protein sequence ID" value="OTP14613.1"/>
    <property type="molecule type" value="Genomic_DNA"/>
</dbReference>
<sequence length="228" mass="26357">MRKILLTRLVADNDEDKRYFEQLGYQCIEQPLLELSLHQAASTSLQAMEQAEWLFLTSQHSAAFFLQLFLAQYSFSFLQKKKFAVIGEKTAVVLEKAGLYPNFQSRSATKRGLFTEWLASYKEPTTIFYPKSSLADSRWEEAFSVQGHHFQTGIVYDNRFSENQKSALQQLLNDSTIDAVYFTSLSLWQRFYAVYSQINAKTELKFYCVGQTTQEVIQKSGYHAVIKK</sequence>
<comment type="function">
    <text evidence="6 9">Catalyzes cyclization of the linear tetrapyrrole, hydroxymethylbilane, to the macrocyclic uroporphyrinogen III.</text>
</comment>
<dbReference type="PANTHER" id="PTHR38042">
    <property type="entry name" value="UROPORPHYRINOGEN-III SYNTHASE, CHLOROPLASTIC"/>
    <property type="match status" value="1"/>
</dbReference>
<keyword evidence="5 9" id="KW-0627">Porphyrin biosynthesis</keyword>
<evidence type="ECO:0000313" key="12">
    <source>
        <dbReference type="EMBL" id="WYJ90353.1"/>
    </source>
</evidence>
<dbReference type="SUPFAM" id="SSF69618">
    <property type="entry name" value="HemD-like"/>
    <property type="match status" value="1"/>
</dbReference>